<evidence type="ECO:0000313" key="7">
    <source>
        <dbReference type="Proteomes" id="UP000236544"/>
    </source>
</evidence>
<dbReference type="OrthoDB" id="408954at2759"/>
<dbReference type="PANTHER" id="PTHR11863">
    <property type="entry name" value="STEROL DESATURASE"/>
    <property type="match status" value="1"/>
</dbReference>
<dbReference type="GO" id="GO:0016491">
    <property type="term" value="F:oxidoreductase activity"/>
    <property type="evidence" value="ECO:0007669"/>
    <property type="project" value="InterPro"/>
</dbReference>
<dbReference type="InterPro" id="IPR050307">
    <property type="entry name" value="Sterol_Desaturase_Related"/>
</dbReference>
<accession>A0A0P1KUP0</accession>
<proteinExistence type="predicted"/>
<keyword evidence="3" id="KW-1133">Transmembrane helix</keyword>
<comment type="subcellular location">
    <subcellularLocation>
        <location evidence="1">Membrane</location>
    </subcellularLocation>
</comment>
<dbReference type="GO" id="GO:0005506">
    <property type="term" value="F:iron ion binding"/>
    <property type="evidence" value="ECO:0007669"/>
    <property type="project" value="InterPro"/>
</dbReference>
<dbReference type="Pfam" id="PF04116">
    <property type="entry name" value="FA_hydroxylase"/>
    <property type="match status" value="1"/>
</dbReference>
<dbReference type="GO" id="GO:0016020">
    <property type="term" value="C:membrane"/>
    <property type="evidence" value="ECO:0007669"/>
    <property type="project" value="UniProtKB-SubCell"/>
</dbReference>
<evidence type="ECO:0000256" key="3">
    <source>
        <dbReference type="ARBA" id="ARBA00022989"/>
    </source>
</evidence>
<evidence type="ECO:0000313" key="6">
    <source>
        <dbReference type="EMBL" id="CUS23730.1"/>
    </source>
</evidence>
<keyword evidence="4" id="KW-0472">Membrane</keyword>
<protein>
    <submittedName>
        <fullName evidence="6">LAQU0S11e02960g1_1</fullName>
    </submittedName>
</protein>
<keyword evidence="2" id="KW-0812">Transmembrane</keyword>
<evidence type="ECO:0000256" key="1">
    <source>
        <dbReference type="ARBA" id="ARBA00004370"/>
    </source>
</evidence>
<dbReference type="AlphaFoldDB" id="A0A0P1KUP0"/>
<evidence type="ECO:0000259" key="5">
    <source>
        <dbReference type="Pfam" id="PF04116"/>
    </source>
</evidence>
<evidence type="ECO:0000256" key="2">
    <source>
        <dbReference type="ARBA" id="ARBA00022692"/>
    </source>
</evidence>
<dbReference type="GO" id="GO:0008610">
    <property type="term" value="P:lipid biosynthetic process"/>
    <property type="evidence" value="ECO:0007669"/>
    <property type="project" value="InterPro"/>
</dbReference>
<gene>
    <name evidence="6" type="ORF">LAQU0_S11e02960g</name>
</gene>
<sequence length="337" mass="39234">MDMTNATYLGSSSPKGGFSFMDSDVAPEVTIRPKESLLPWLSDGCLSLALPVIAYWSFSMMFHAIDTLRLAERFRIHPSQEVASRNKAGRMEVLREVLFQHFLQTVTGGLLVYFDPEPTTGFEAHAMWEWRRTLPFWVPNQAIYYGYMYGISLVKVFVGFCIIDSWQYWLHRLMHNNKTLYKMYHSRHHRLYVPYAYGALYNSPTEGFLLDTLGTGIAAIVTKLSPREQVALFTFATLKTVDDHCGYALPWDPFQWIFPNNAVYHDIHHQQFGIKTNFAQPFFTLWDQLCGTKFHGLEQYEKAQRRITIDKYKEFLKERETEKQAKINQGFGTKKDN</sequence>
<dbReference type="Proteomes" id="UP000236544">
    <property type="component" value="Unassembled WGS sequence"/>
</dbReference>
<keyword evidence="7" id="KW-1185">Reference proteome</keyword>
<reference evidence="7" key="1">
    <citation type="submission" date="2015-10" db="EMBL/GenBank/DDBJ databases">
        <authorList>
            <person name="Devillers H."/>
        </authorList>
    </citation>
    <scope>NUCLEOTIDE SEQUENCE [LARGE SCALE GENOMIC DNA]</scope>
</reference>
<organism evidence="6 7">
    <name type="scientific">Lachancea quebecensis</name>
    <dbReference type="NCBI Taxonomy" id="1654605"/>
    <lineage>
        <taxon>Eukaryota</taxon>
        <taxon>Fungi</taxon>
        <taxon>Dikarya</taxon>
        <taxon>Ascomycota</taxon>
        <taxon>Saccharomycotina</taxon>
        <taxon>Saccharomycetes</taxon>
        <taxon>Saccharomycetales</taxon>
        <taxon>Saccharomycetaceae</taxon>
        <taxon>Lachancea</taxon>
    </lineage>
</organism>
<dbReference type="EMBL" id="LN890568">
    <property type="protein sequence ID" value="CUS23730.1"/>
    <property type="molecule type" value="Genomic_DNA"/>
</dbReference>
<evidence type="ECO:0000256" key="4">
    <source>
        <dbReference type="ARBA" id="ARBA00023136"/>
    </source>
</evidence>
<feature type="domain" description="Fatty acid hydroxylase" evidence="5">
    <location>
        <begin position="157"/>
        <end position="292"/>
    </location>
</feature>
<dbReference type="InterPro" id="IPR006694">
    <property type="entry name" value="Fatty_acid_hydroxylase"/>
</dbReference>
<name>A0A0P1KUP0_9SACH</name>